<dbReference type="InterPro" id="IPR014848">
    <property type="entry name" value="Rgp1"/>
</dbReference>
<comment type="caution">
    <text evidence="2">The sequence shown here is derived from an EMBL/GenBank/DDBJ whole genome shotgun (WGS) entry which is preliminary data.</text>
</comment>
<protein>
    <recommendedName>
        <fullName evidence="4">RAB6A-GEF complex partner protein 2</fullName>
    </recommendedName>
</protein>
<name>A0A4V6DTG7_9PEZI</name>
<evidence type="ECO:0000313" key="3">
    <source>
        <dbReference type="Proteomes" id="UP000308133"/>
    </source>
</evidence>
<gene>
    <name evidence="2" type="ORF">C1H76_7292</name>
</gene>
<accession>A0A4V6DTG7</accession>
<proteinExistence type="predicted"/>
<dbReference type="EMBL" id="PTQR01000088">
    <property type="protein sequence ID" value="TKX20482.1"/>
    <property type="molecule type" value="Genomic_DNA"/>
</dbReference>
<feature type="region of interest" description="Disordered" evidence="1">
    <location>
        <begin position="681"/>
        <end position="701"/>
    </location>
</feature>
<dbReference type="AlphaFoldDB" id="A0A4V6DTG7"/>
<dbReference type="Gene3D" id="2.60.40.640">
    <property type="match status" value="1"/>
</dbReference>
<feature type="region of interest" description="Disordered" evidence="1">
    <location>
        <begin position="323"/>
        <end position="355"/>
    </location>
</feature>
<feature type="compositionally biased region" description="Polar residues" evidence="1">
    <location>
        <begin position="323"/>
        <end position="345"/>
    </location>
</feature>
<feature type="compositionally biased region" description="Acidic residues" evidence="1">
    <location>
        <begin position="801"/>
        <end position="811"/>
    </location>
</feature>
<reference evidence="2 3" key="1">
    <citation type="submission" date="2018-02" db="EMBL/GenBank/DDBJ databases">
        <title>Draft genome sequences of Elsinoe sp., causing black scab on jojoba.</title>
        <authorList>
            <person name="Stodart B."/>
            <person name="Jeffress S."/>
            <person name="Ash G."/>
            <person name="Arun Chinnappa K."/>
        </authorList>
    </citation>
    <scope>NUCLEOTIDE SEQUENCE [LARGE SCALE GENOMIC DNA]</scope>
    <source>
        <strain evidence="2 3">Hillstone_2</strain>
    </source>
</reference>
<feature type="compositionally biased region" description="Polar residues" evidence="1">
    <location>
        <begin position="212"/>
        <end position="233"/>
    </location>
</feature>
<dbReference type="InterPro" id="IPR014752">
    <property type="entry name" value="Arrestin-like_C"/>
</dbReference>
<feature type="region of interest" description="Disordered" evidence="1">
    <location>
        <begin position="792"/>
        <end position="836"/>
    </location>
</feature>
<sequence>MPSNIRTYVQWKDSSVFAGEDIECIITFKNIARTAQQRERDAAEGRHGSRFDPLRPILERQRTVTQSTAFTKPSLARLPSIASATTAQTGRGHRPTISMTVAPNTPQTGWSSNTSVGQGRPAKAHGRSLSILSLGTDAGGSPGRNISGGQPRRGGHGRSASLQIVPRASGQTSPSAVARQQPRQSILVEDAVTPPLESAEISLPRNGRRRSGVNTAPNTPALEQTGRSRSGTISAEFRFPQVEPLKEDVEDEKAENGHDTTQIPSSRGRKLSQLPSPISPGDTRGLQTSALKPMARVLSEASVNGTSRTSSEFYSMSNVSDETINSEFPSQPSSKLMPRQSLSRNNSRRVNHRPDEPEHLMMGYAQTMGSFSLDGSLVNQAPFEEVKRKGIIGSHGGGGVVGVEQSKRQSGLFGGFGWNNIGESLTGLLGMDEMSSMREMKSTVSTKTVPVLSTPQSILFVDLRLAPGQSRSYSYKFKVPKGLPPSHKGRSIKVVYHLRIAVQRSGLAESQKIKDVEIPFRVLGSVNRDGDILGHDLMSPYILLHDTAKTTAIPDGRDLTSFFTSDTHSPQNTPPAAGMDDFLRYTERLMAEQPAGAPLVSPSAVTERRFSTDVPQAKNMKERIDLAILRSNQGPSSPDDGPVHSSNRFTIARANQHVGVLTILRPAYRLGESVLIKIDFTPPPFPPPPSRSPRIDESAKPPTQHTYIVTISLETTERVDPSLALRSATSINRVTRKTYAVATDTVLFARQATFNLEIPPTATPTFETTGIQLNWRIRVEFTTSVLESAPANVADVPSAVEGEEEEQDEVESEKGAGLGILGTDEEKEEEETSTTAKGKKILDLADNEGEDWPDQKWLTADGMLENVSTDDRGRILVARERLTAETFEVSVPIRVFGFSGAEGGGGPGVSEVLEI</sequence>
<evidence type="ECO:0008006" key="4">
    <source>
        <dbReference type="Google" id="ProtNLM"/>
    </source>
</evidence>
<feature type="compositionally biased region" description="Polar residues" evidence="1">
    <location>
        <begin position="97"/>
        <end position="117"/>
    </location>
</feature>
<dbReference type="Proteomes" id="UP000308133">
    <property type="component" value="Unassembled WGS sequence"/>
</dbReference>
<feature type="compositionally biased region" description="Basic and acidic residues" evidence="1">
    <location>
        <begin position="38"/>
        <end position="62"/>
    </location>
</feature>
<feature type="region of interest" description="Disordered" evidence="1">
    <location>
        <begin position="38"/>
        <end position="68"/>
    </location>
</feature>
<dbReference type="PANTHER" id="PTHR12507">
    <property type="entry name" value="REDUCED GROWTH PHENOTYPE 1 RGP1, YEAST -RELATED"/>
    <property type="match status" value="1"/>
</dbReference>
<evidence type="ECO:0000256" key="1">
    <source>
        <dbReference type="SAM" id="MobiDB-lite"/>
    </source>
</evidence>
<evidence type="ECO:0000313" key="2">
    <source>
        <dbReference type="EMBL" id="TKX20482.1"/>
    </source>
</evidence>
<feature type="region of interest" description="Disordered" evidence="1">
    <location>
        <begin position="81"/>
        <end position="286"/>
    </location>
</feature>
<organism evidence="2 3">
    <name type="scientific">Elsinoe australis</name>
    <dbReference type="NCBI Taxonomy" id="40998"/>
    <lineage>
        <taxon>Eukaryota</taxon>
        <taxon>Fungi</taxon>
        <taxon>Dikarya</taxon>
        <taxon>Ascomycota</taxon>
        <taxon>Pezizomycotina</taxon>
        <taxon>Dothideomycetes</taxon>
        <taxon>Dothideomycetidae</taxon>
        <taxon>Myriangiales</taxon>
        <taxon>Elsinoaceae</taxon>
        <taxon>Elsinoe</taxon>
    </lineage>
</organism>
<feature type="compositionally biased region" description="Acidic residues" evidence="1">
    <location>
        <begin position="823"/>
        <end position="832"/>
    </location>
</feature>
<dbReference type="Pfam" id="PF08737">
    <property type="entry name" value="Rgp1"/>
    <property type="match status" value="1"/>
</dbReference>
<feature type="compositionally biased region" description="Pro residues" evidence="1">
    <location>
        <begin position="681"/>
        <end position="691"/>
    </location>
</feature>